<name>A0AAW3I684_9BURK</name>
<dbReference type="EMBL" id="LGVG01000008">
    <property type="protein sequence ID" value="KNE28164.1"/>
    <property type="molecule type" value="Genomic_DNA"/>
</dbReference>
<accession>A0AAW3I684</accession>
<gene>
    <name evidence="1" type="ORF">AFM18_08335</name>
</gene>
<dbReference type="AlphaFoldDB" id="A0AAW3I684"/>
<comment type="caution">
    <text evidence="1">The sequence shown here is derived from an EMBL/GenBank/DDBJ whole genome shotgun (WGS) entry which is preliminary data.</text>
</comment>
<organism evidence="1 2">
    <name type="scientific">Achromobacter spanius</name>
    <dbReference type="NCBI Taxonomy" id="217203"/>
    <lineage>
        <taxon>Bacteria</taxon>
        <taxon>Pseudomonadati</taxon>
        <taxon>Pseudomonadota</taxon>
        <taxon>Betaproteobacteria</taxon>
        <taxon>Burkholderiales</taxon>
        <taxon>Alcaligenaceae</taxon>
        <taxon>Achromobacter</taxon>
    </lineage>
</organism>
<sequence length="194" mass="21919">MTSQVDIANRALTKLGETRIIDLEDPRKPASTINSMYEIVLAAELRAHLWAFSKARAQLPALSEKPAFGYAEQFTLPADFVRLIKVANFWVYPKPTTKGLFSIEGRRLLIDTEGPLNIEYVRLVTDPNEYDALFVELFACRLAMEACETITQSETKFNRIANMYRQALSDGLRAGAVERPAAAVQDDSWMESRR</sequence>
<evidence type="ECO:0000313" key="1">
    <source>
        <dbReference type="EMBL" id="KNE28164.1"/>
    </source>
</evidence>
<dbReference type="Proteomes" id="UP000037511">
    <property type="component" value="Unassembled WGS sequence"/>
</dbReference>
<evidence type="ECO:0008006" key="3">
    <source>
        <dbReference type="Google" id="ProtNLM"/>
    </source>
</evidence>
<reference evidence="1 2" key="1">
    <citation type="submission" date="2015-07" db="EMBL/GenBank/DDBJ databases">
        <title>Draft genome of Achromobacter spanius.</title>
        <authorList>
            <person name="Wang X."/>
        </authorList>
    </citation>
    <scope>NUCLEOTIDE SEQUENCE [LARGE SCALE GENOMIC DNA]</scope>
    <source>
        <strain evidence="1 2">CGMCC9173</strain>
    </source>
</reference>
<evidence type="ECO:0000313" key="2">
    <source>
        <dbReference type="Proteomes" id="UP000037511"/>
    </source>
</evidence>
<dbReference type="RefSeq" id="WP_050446327.1">
    <property type="nucleotide sequence ID" value="NZ_LGVG01000008.1"/>
</dbReference>
<protein>
    <recommendedName>
        <fullName evidence="3">Tail tubular protein A</fullName>
    </recommendedName>
</protein>
<proteinExistence type="predicted"/>